<dbReference type="OrthoDB" id="191686at2759"/>
<reference evidence="6" key="1">
    <citation type="submission" date="2022-03" db="EMBL/GenBank/DDBJ databases">
        <authorList>
            <person name="Sayadi A."/>
        </authorList>
    </citation>
    <scope>NUCLEOTIDE SEQUENCE</scope>
</reference>
<gene>
    <name evidence="6" type="ORF">ACAOBT_LOCUS8010</name>
</gene>
<evidence type="ECO:0000256" key="1">
    <source>
        <dbReference type="ARBA" id="ARBA00022723"/>
    </source>
</evidence>
<dbReference type="AlphaFoldDB" id="A0A9P0P686"/>
<sequence length="251" mass="29157">MAKKSEKSESTMQGNNGKKRKDKKESFGLHLDLLMDSMEETRFKKKYSDLMERLVRETHFNDIEIESLLIMYYKLAKENMKTEKYKEKAVTKEQFRDFLHSALDMTDDTLMDRIFVSLDRMPGSTITMETYIQALSLLLRGTLDEKINFCFRVYDTMGDGMLGREAMFYLLRNSLVSISGEDDAEESVKDMIEVITKKLDIDRDGKISFQDYKQSVQKQPMLLEVFGQCLPSRGAIYTFSTTFCSNPALKM</sequence>
<feature type="region of interest" description="Disordered" evidence="4">
    <location>
        <begin position="1"/>
        <end position="23"/>
    </location>
</feature>
<evidence type="ECO:0000256" key="4">
    <source>
        <dbReference type="SAM" id="MobiDB-lite"/>
    </source>
</evidence>
<dbReference type="Gene3D" id="1.10.238.10">
    <property type="entry name" value="EF-hand"/>
    <property type="match status" value="1"/>
</dbReference>
<accession>A0A9P0P686</accession>
<dbReference type="GO" id="GO:0005509">
    <property type="term" value="F:calcium ion binding"/>
    <property type="evidence" value="ECO:0007669"/>
    <property type="project" value="InterPro"/>
</dbReference>
<evidence type="ECO:0000256" key="2">
    <source>
        <dbReference type="ARBA" id="ARBA00022737"/>
    </source>
</evidence>
<dbReference type="Proteomes" id="UP001152888">
    <property type="component" value="Unassembled WGS sequence"/>
</dbReference>
<feature type="domain" description="EF-hand" evidence="5">
    <location>
        <begin position="187"/>
        <end position="222"/>
    </location>
</feature>
<keyword evidence="3" id="KW-0106">Calcium</keyword>
<dbReference type="PANTHER" id="PTHR23055:SF190">
    <property type="entry name" value="AT17667P-RELATED"/>
    <property type="match status" value="1"/>
</dbReference>
<name>A0A9P0P686_ACAOB</name>
<keyword evidence="2" id="KW-0677">Repeat</keyword>
<dbReference type="EMBL" id="CAKOFQ010006755">
    <property type="protein sequence ID" value="CAH1968703.1"/>
    <property type="molecule type" value="Genomic_DNA"/>
</dbReference>
<dbReference type="SUPFAM" id="SSF47473">
    <property type="entry name" value="EF-hand"/>
    <property type="match status" value="1"/>
</dbReference>
<comment type="caution">
    <text evidence="6">The sequence shown here is derived from an EMBL/GenBank/DDBJ whole genome shotgun (WGS) entry which is preliminary data.</text>
</comment>
<dbReference type="InterPro" id="IPR011992">
    <property type="entry name" value="EF-hand-dom_pair"/>
</dbReference>
<evidence type="ECO:0000256" key="3">
    <source>
        <dbReference type="ARBA" id="ARBA00022837"/>
    </source>
</evidence>
<dbReference type="Pfam" id="PF13499">
    <property type="entry name" value="EF-hand_7"/>
    <property type="match status" value="1"/>
</dbReference>
<evidence type="ECO:0000259" key="5">
    <source>
        <dbReference type="PROSITE" id="PS50222"/>
    </source>
</evidence>
<dbReference type="InterPro" id="IPR028846">
    <property type="entry name" value="Recoverin"/>
</dbReference>
<dbReference type="InterPro" id="IPR018247">
    <property type="entry name" value="EF_Hand_1_Ca_BS"/>
</dbReference>
<dbReference type="PROSITE" id="PS50222">
    <property type="entry name" value="EF_HAND_2"/>
    <property type="match status" value="1"/>
</dbReference>
<dbReference type="PROSITE" id="PS00018">
    <property type="entry name" value="EF_HAND_1"/>
    <property type="match status" value="1"/>
</dbReference>
<proteinExistence type="predicted"/>
<evidence type="ECO:0000313" key="7">
    <source>
        <dbReference type="Proteomes" id="UP001152888"/>
    </source>
</evidence>
<organism evidence="6 7">
    <name type="scientific">Acanthoscelides obtectus</name>
    <name type="common">Bean weevil</name>
    <name type="synonym">Bruchus obtectus</name>
    <dbReference type="NCBI Taxonomy" id="200917"/>
    <lineage>
        <taxon>Eukaryota</taxon>
        <taxon>Metazoa</taxon>
        <taxon>Ecdysozoa</taxon>
        <taxon>Arthropoda</taxon>
        <taxon>Hexapoda</taxon>
        <taxon>Insecta</taxon>
        <taxon>Pterygota</taxon>
        <taxon>Neoptera</taxon>
        <taxon>Endopterygota</taxon>
        <taxon>Coleoptera</taxon>
        <taxon>Polyphaga</taxon>
        <taxon>Cucujiformia</taxon>
        <taxon>Chrysomeloidea</taxon>
        <taxon>Chrysomelidae</taxon>
        <taxon>Bruchinae</taxon>
        <taxon>Bruchini</taxon>
        <taxon>Acanthoscelides</taxon>
    </lineage>
</organism>
<dbReference type="InterPro" id="IPR002048">
    <property type="entry name" value="EF_hand_dom"/>
</dbReference>
<dbReference type="PANTHER" id="PTHR23055">
    <property type="entry name" value="CALCIUM BINDING PROTEINS"/>
    <property type="match status" value="1"/>
</dbReference>
<keyword evidence="1" id="KW-0479">Metal-binding</keyword>
<protein>
    <recommendedName>
        <fullName evidence="5">EF-hand domain-containing protein</fullName>
    </recommendedName>
</protein>
<evidence type="ECO:0000313" key="6">
    <source>
        <dbReference type="EMBL" id="CAH1968703.1"/>
    </source>
</evidence>
<keyword evidence="7" id="KW-1185">Reference proteome</keyword>